<dbReference type="GO" id="GO:0004555">
    <property type="term" value="F:alpha,alpha-trehalase activity"/>
    <property type="evidence" value="ECO:0007669"/>
    <property type="project" value="InterPro"/>
</dbReference>
<dbReference type="Gene3D" id="1.50.10.10">
    <property type="match status" value="1"/>
</dbReference>
<keyword evidence="4" id="KW-1185">Reference proteome</keyword>
<gene>
    <name evidence="3" type="primary">treF</name>
    <name evidence="3" type="ORF">J1N51_10040</name>
</gene>
<protein>
    <submittedName>
        <fullName evidence="3">Alpha,alpha-trehalase TreF</fullName>
    </submittedName>
</protein>
<dbReference type="PRINTS" id="PR00744">
    <property type="entry name" value="GLHYDRLASE37"/>
</dbReference>
<dbReference type="Pfam" id="PF01204">
    <property type="entry name" value="Trehalase"/>
    <property type="match status" value="1"/>
</dbReference>
<keyword evidence="2" id="KW-0326">Glycosidase</keyword>
<dbReference type="PANTHER" id="PTHR23403:SF1">
    <property type="entry name" value="TREHALASE"/>
    <property type="match status" value="1"/>
</dbReference>
<keyword evidence="1" id="KW-0378">Hydrolase</keyword>
<dbReference type="RefSeq" id="WP_208830946.1">
    <property type="nucleotide sequence ID" value="NZ_CP072110.1"/>
</dbReference>
<dbReference type="Proteomes" id="UP000682739">
    <property type="component" value="Chromosome"/>
</dbReference>
<proteinExistence type="predicted"/>
<name>A0A975D9N6_9GAMM</name>
<evidence type="ECO:0000256" key="1">
    <source>
        <dbReference type="ARBA" id="ARBA00022801"/>
    </source>
</evidence>
<dbReference type="InterPro" id="IPR001661">
    <property type="entry name" value="Glyco_hydro_37"/>
</dbReference>
<dbReference type="EMBL" id="CP072110">
    <property type="protein sequence ID" value="QTH63082.1"/>
    <property type="molecule type" value="Genomic_DNA"/>
</dbReference>
<dbReference type="SUPFAM" id="SSF48208">
    <property type="entry name" value="Six-hairpin glycosidases"/>
    <property type="match status" value="1"/>
</dbReference>
<reference evidence="3" key="1">
    <citation type="submission" date="2021-03" db="EMBL/GenBank/DDBJ databases">
        <title>Description of Psychrosphaera ytuae sp. nov. isolated from deep sea sediment of South China Sea.</title>
        <authorList>
            <person name="Zhang J."/>
            <person name="Xu X.-D."/>
        </authorList>
    </citation>
    <scope>NUCLEOTIDE SEQUENCE</scope>
    <source>
        <strain evidence="3">MTZ26</strain>
    </source>
</reference>
<dbReference type="PROSITE" id="PS00927">
    <property type="entry name" value="TREHALASE_1"/>
    <property type="match status" value="1"/>
</dbReference>
<dbReference type="InterPro" id="IPR008928">
    <property type="entry name" value="6-hairpin_glycosidase_sf"/>
</dbReference>
<evidence type="ECO:0000313" key="3">
    <source>
        <dbReference type="EMBL" id="QTH63082.1"/>
    </source>
</evidence>
<dbReference type="GO" id="GO:0005993">
    <property type="term" value="P:trehalose catabolic process"/>
    <property type="evidence" value="ECO:0007669"/>
    <property type="project" value="TreeGrafter"/>
</dbReference>
<dbReference type="InterPro" id="IPR018232">
    <property type="entry name" value="Glyco_hydro_37_CS"/>
</dbReference>
<dbReference type="InterPro" id="IPR012341">
    <property type="entry name" value="6hp_glycosidase-like_sf"/>
</dbReference>
<organism evidence="3 4">
    <name type="scientific">Psychrosphaera ytuae</name>
    <dbReference type="NCBI Taxonomy" id="2820710"/>
    <lineage>
        <taxon>Bacteria</taxon>
        <taxon>Pseudomonadati</taxon>
        <taxon>Pseudomonadota</taxon>
        <taxon>Gammaproteobacteria</taxon>
        <taxon>Alteromonadales</taxon>
        <taxon>Pseudoalteromonadaceae</taxon>
        <taxon>Psychrosphaera</taxon>
    </lineage>
</organism>
<evidence type="ECO:0000256" key="2">
    <source>
        <dbReference type="ARBA" id="ARBA00023295"/>
    </source>
</evidence>
<sequence>MKATHTQCSVFFGSELFRRVQSQHLFSDSKTFADAIPKVDIEEILERYTAQSKTADFDLNEFVQQHFKLDEPKELTDDSQSQHLDGYFEAMWELLQGAQFNESSISLIPLKHPYIVPGGRFREIYYWDSYFTSLGLIRAGKTELVKAMVNNFIDIQSSHGLIPNGNRYYYLSRSQPPVLALMIEQLMELVQESKQELTPEQIKHWLKGLEDEYQFWMKGENQLDSNNNAINRVVRLLDGSLLNRYWDDEATPRPESFSEDKELAEKLNEAARPNLYRNIRAGCESGWDFSSRWLNDPESLLSIQTTHILPVDLNCLLLKLEQTIAELYLRVQNNVCAEHYTTLASRREAAINRYFWNKNQGFYFDYDFVAKVQTSISSLAASLPLFIGIATQTQVSKVAKHINNQFLMPGGLVTTTCSTSQQWDSPNGWAPLQWFTVKGLLNYGQNELAKEIMTRWLDTVETGFKTTGKVMEKYNVVDPDLLAGGGEYEVQAGFGWTNGVCIEFKALLNQNN</sequence>
<dbReference type="AlphaFoldDB" id="A0A975D9N6"/>
<dbReference type="NCBIfam" id="NF009773">
    <property type="entry name" value="PRK13270.1"/>
    <property type="match status" value="1"/>
</dbReference>
<dbReference type="PROSITE" id="PS00928">
    <property type="entry name" value="TREHALASE_2"/>
    <property type="match status" value="1"/>
</dbReference>
<evidence type="ECO:0000313" key="4">
    <source>
        <dbReference type="Proteomes" id="UP000682739"/>
    </source>
</evidence>
<accession>A0A975D9N6</accession>
<dbReference type="KEGG" id="psym:J1N51_10040"/>
<dbReference type="PANTHER" id="PTHR23403">
    <property type="entry name" value="TREHALASE"/>
    <property type="match status" value="1"/>
</dbReference>